<dbReference type="InterPro" id="IPR011009">
    <property type="entry name" value="Kinase-like_dom_sf"/>
</dbReference>
<evidence type="ECO:0000259" key="2">
    <source>
        <dbReference type="Pfam" id="PF01636"/>
    </source>
</evidence>
<dbReference type="KEGG" id="dli:dnl_26440"/>
<dbReference type="InterPro" id="IPR050486">
    <property type="entry name" value="Mannose-1P_guanyltransferase"/>
</dbReference>
<feature type="domain" description="Nucleotidyl transferase" evidence="1">
    <location>
        <begin position="2"/>
        <end position="222"/>
    </location>
</feature>
<name>A0A975B7I6_9BACT</name>
<dbReference type="InterPro" id="IPR029044">
    <property type="entry name" value="Nucleotide-diphossugar_trans"/>
</dbReference>
<reference evidence="3" key="1">
    <citation type="journal article" date="2021" name="Microb. Physiol.">
        <title>Proteogenomic Insights into the Physiology of Marine, Sulfate-Reducing, Filamentous Desulfonema limicola and Desulfonema magnum.</title>
        <authorList>
            <person name="Schnaars V."/>
            <person name="Wohlbrand L."/>
            <person name="Scheve S."/>
            <person name="Hinrichs C."/>
            <person name="Reinhardt R."/>
            <person name="Rabus R."/>
        </authorList>
    </citation>
    <scope>NUCLEOTIDE SEQUENCE</scope>
    <source>
        <strain evidence="3">5ac10</strain>
    </source>
</reference>
<dbReference type="Pfam" id="PF00483">
    <property type="entry name" value="NTP_transferase"/>
    <property type="match status" value="1"/>
</dbReference>
<dbReference type="AlphaFoldDB" id="A0A975B7I6"/>
<evidence type="ECO:0000313" key="3">
    <source>
        <dbReference type="EMBL" id="QTA80344.1"/>
    </source>
</evidence>
<dbReference type="Gene3D" id="3.90.1200.10">
    <property type="match status" value="1"/>
</dbReference>
<dbReference type="InterPro" id="IPR005835">
    <property type="entry name" value="NTP_transferase_dom"/>
</dbReference>
<dbReference type="RefSeq" id="WP_207692001.1">
    <property type="nucleotide sequence ID" value="NZ_CP061799.1"/>
</dbReference>
<dbReference type="SUPFAM" id="SSF56112">
    <property type="entry name" value="Protein kinase-like (PK-like)"/>
    <property type="match status" value="1"/>
</dbReference>
<dbReference type="InterPro" id="IPR002575">
    <property type="entry name" value="Aminoglycoside_PTrfase"/>
</dbReference>
<dbReference type="Gene3D" id="3.30.200.20">
    <property type="entry name" value="Phosphorylase Kinase, domain 1"/>
    <property type="match status" value="1"/>
</dbReference>
<feature type="domain" description="Aminoglycoside phosphotransferase" evidence="2">
    <location>
        <begin position="244"/>
        <end position="461"/>
    </location>
</feature>
<accession>A0A975B7I6</accession>
<dbReference type="EMBL" id="CP061799">
    <property type="protein sequence ID" value="QTA80344.1"/>
    <property type="molecule type" value="Genomic_DNA"/>
</dbReference>
<dbReference type="Gene3D" id="3.90.550.10">
    <property type="entry name" value="Spore Coat Polysaccharide Biosynthesis Protein SpsA, Chain A"/>
    <property type="match status" value="1"/>
</dbReference>
<organism evidence="3 4">
    <name type="scientific">Desulfonema limicola</name>
    <dbReference type="NCBI Taxonomy" id="45656"/>
    <lineage>
        <taxon>Bacteria</taxon>
        <taxon>Pseudomonadati</taxon>
        <taxon>Thermodesulfobacteriota</taxon>
        <taxon>Desulfobacteria</taxon>
        <taxon>Desulfobacterales</taxon>
        <taxon>Desulfococcaceae</taxon>
        <taxon>Desulfonema</taxon>
    </lineage>
</organism>
<proteinExistence type="predicted"/>
<gene>
    <name evidence="3" type="ORF">dnl_26440</name>
</gene>
<sequence length="554" mass="63869">MKAMILAAGFGSRLLPYTHHTPKPLFPIGGRPVLDILIKSLEKSGCEAIIINTHHLYTKIVKFIHEQEYKIPVTVCYENKILGTGGAVKNVSDFWDHRPFMVINSDILTNIDFKDIYKFHLNHDHPATLVLYDDKNFNTVSVSHEYFINDFHNTSAGSLNLTFTGIQVLDPEILDYIPDNQFYSTIDAFKKMINQGKQIKAYIANQYWWKDIGTPDSYTSASIEFMSIKIFSRLWGDCSNIKTTQLKGDGSDRKWYRVQDGENTLIMADHGIRQEPKAVSEVDAFIDIGCHLYNKGIPVPKIHMYDRFSGLVFMEDLGSNHLENLVKQAENNDKIISLYKNVIDALAHMAAAGVRDFDLSWTYQTKRYDKNLILEKECRYFTDQYLQNYLGLSLGFEDFKEEFELLADKTLEFEVTGFIHRDMQSRNIMNKDKRFYFIDFQGARLGPVQYDISSLLIDPYVKLPDFIQNQLISYYVQQISSHTCVDPEKLLKGFMFTSITRNLQILGAFSFLSLKKNKPLFKQYIPAAVQSLKINLSRQAGSLFPKLKHTMEKL</sequence>
<dbReference type="Pfam" id="PF01636">
    <property type="entry name" value="APH"/>
    <property type="match status" value="1"/>
</dbReference>
<protein>
    <submittedName>
        <fullName evidence="3">Aminoglycoside phosphotransferase, Nucleotidyl transferase domain-containing</fullName>
    </submittedName>
</protein>
<dbReference type="SUPFAM" id="SSF53448">
    <property type="entry name" value="Nucleotide-diphospho-sugar transferases"/>
    <property type="match status" value="1"/>
</dbReference>
<keyword evidence="4" id="KW-1185">Reference proteome</keyword>
<dbReference type="PANTHER" id="PTHR22572">
    <property type="entry name" value="SUGAR-1-PHOSPHATE GUANYL TRANSFERASE"/>
    <property type="match status" value="1"/>
</dbReference>
<dbReference type="Proteomes" id="UP000663720">
    <property type="component" value="Chromosome"/>
</dbReference>
<evidence type="ECO:0000259" key="1">
    <source>
        <dbReference type="Pfam" id="PF00483"/>
    </source>
</evidence>
<evidence type="ECO:0000313" key="4">
    <source>
        <dbReference type="Proteomes" id="UP000663720"/>
    </source>
</evidence>
<dbReference type="CDD" id="cd06422">
    <property type="entry name" value="NTP_transferase_like_1"/>
    <property type="match status" value="1"/>
</dbReference>